<feature type="transmembrane region" description="Helical" evidence="1">
    <location>
        <begin position="174"/>
        <end position="198"/>
    </location>
</feature>
<keyword evidence="1" id="KW-0812">Transmembrane</keyword>
<sequence length="238" mass="25129">MALLDTAFPWIGLVAAIPLVALLAGNALRMDRSVARWRDWGWLSWVGVAAYLVHNVEEYGLDIHGDADAFPKAFCAMFGFPGLYPVCPVPGAVFTAVNVPLFWIAAPLGAWLAKRHPWAGLGLYGVIAVNMLAHIGRALADGGVYNPGLLTAVAVFLPLAFWVLVGARLWTKAVVVAVVALGLTLHGILIAGMLLLVKGVVQDAGIVALIQIGNAGLMIALPLLAERGVRCLNRSPSA</sequence>
<proteinExistence type="predicted"/>
<dbReference type="InterPro" id="IPR025671">
    <property type="entry name" value="HXXEE"/>
</dbReference>
<feature type="transmembrane region" description="Helical" evidence="1">
    <location>
        <begin position="204"/>
        <end position="225"/>
    </location>
</feature>
<name>A0A437N3Y5_9SPHN</name>
<evidence type="ECO:0000256" key="1">
    <source>
        <dbReference type="SAM" id="Phobius"/>
    </source>
</evidence>
<dbReference type="RefSeq" id="WP_127709303.1">
    <property type="nucleotide sequence ID" value="NZ_SACO01000007.1"/>
</dbReference>
<keyword evidence="1" id="KW-1133">Transmembrane helix</keyword>
<dbReference type="Proteomes" id="UP000282837">
    <property type="component" value="Unassembled WGS sequence"/>
</dbReference>
<feature type="transmembrane region" description="Helical" evidence="1">
    <location>
        <begin position="83"/>
        <end position="106"/>
    </location>
</feature>
<dbReference type="Pfam" id="PF13787">
    <property type="entry name" value="HXXEE"/>
    <property type="match status" value="1"/>
</dbReference>
<feature type="transmembrane region" description="Helical" evidence="1">
    <location>
        <begin position="148"/>
        <end position="167"/>
    </location>
</feature>
<feature type="transmembrane region" description="Helical" evidence="1">
    <location>
        <begin position="118"/>
        <end position="136"/>
    </location>
</feature>
<dbReference type="EMBL" id="SACO01000007">
    <property type="protein sequence ID" value="RVU04626.1"/>
    <property type="molecule type" value="Genomic_DNA"/>
</dbReference>
<keyword evidence="1" id="KW-0472">Membrane</keyword>
<evidence type="ECO:0000313" key="3">
    <source>
        <dbReference type="Proteomes" id="UP000282837"/>
    </source>
</evidence>
<gene>
    <name evidence="2" type="ORF">EOE18_10685</name>
</gene>
<evidence type="ECO:0000313" key="2">
    <source>
        <dbReference type="EMBL" id="RVU04626.1"/>
    </source>
</evidence>
<feature type="transmembrane region" description="Helical" evidence="1">
    <location>
        <begin position="6"/>
        <end position="28"/>
    </location>
</feature>
<protein>
    <submittedName>
        <fullName evidence="2">HXXEE domain-containing protein</fullName>
    </submittedName>
</protein>
<organism evidence="2 3">
    <name type="scientific">Novosphingobium umbonatum</name>
    <dbReference type="NCBI Taxonomy" id="1908524"/>
    <lineage>
        <taxon>Bacteria</taxon>
        <taxon>Pseudomonadati</taxon>
        <taxon>Pseudomonadota</taxon>
        <taxon>Alphaproteobacteria</taxon>
        <taxon>Sphingomonadales</taxon>
        <taxon>Sphingomonadaceae</taxon>
        <taxon>Novosphingobium</taxon>
    </lineage>
</organism>
<comment type="caution">
    <text evidence="2">The sequence shown here is derived from an EMBL/GenBank/DDBJ whole genome shotgun (WGS) entry which is preliminary data.</text>
</comment>
<accession>A0A437N3Y5</accession>
<keyword evidence="3" id="KW-1185">Reference proteome</keyword>
<dbReference type="OrthoDB" id="3296441at2"/>
<dbReference type="AlphaFoldDB" id="A0A437N3Y5"/>
<reference evidence="2 3" key="1">
    <citation type="submission" date="2019-01" db="EMBL/GenBank/DDBJ databases">
        <authorList>
            <person name="Chen W.-M."/>
        </authorList>
    </citation>
    <scope>NUCLEOTIDE SEQUENCE [LARGE SCALE GENOMIC DNA]</scope>
    <source>
        <strain evidence="2 3">FSY-9</strain>
    </source>
</reference>
<feature type="transmembrane region" description="Helical" evidence="1">
    <location>
        <begin position="40"/>
        <end position="56"/>
    </location>
</feature>